<evidence type="ECO:0000313" key="2">
    <source>
        <dbReference type="EMBL" id="TYB45304.1"/>
    </source>
</evidence>
<organism evidence="2 3">
    <name type="scientific">Actinomadura chibensis</name>
    <dbReference type="NCBI Taxonomy" id="392828"/>
    <lineage>
        <taxon>Bacteria</taxon>
        <taxon>Bacillati</taxon>
        <taxon>Actinomycetota</taxon>
        <taxon>Actinomycetes</taxon>
        <taxon>Streptosporangiales</taxon>
        <taxon>Thermomonosporaceae</taxon>
        <taxon>Actinomadura</taxon>
    </lineage>
</organism>
<evidence type="ECO:0000313" key="3">
    <source>
        <dbReference type="Proteomes" id="UP000323380"/>
    </source>
</evidence>
<comment type="caution">
    <text evidence="2">The sequence shown here is derived from an EMBL/GenBank/DDBJ whole genome shotgun (WGS) entry which is preliminary data.</text>
</comment>
<dbReference type="Pfam" id="PF19054">
    <property type="entry name" value="DUF5753"/>
    <property type="match status" value="1"/>
</dbReference>
<keyword evidence="3" id="KW-1185">Reference proteome</keyword>
<dbReference type="InterPro" id="IPR043917">
    <property type="entry name" value="DUF5753"/>
</dbReference>
<accession>A0A5D0NMF3</accession>
<proteinExistence type="predicted"/>
<protein>
    <recommendedName>
        <fullName evidence="1">DUF5753 domain-containing protein</fullName>
    </recommendedName>
</protein>
<reference evidence="2 3" key="1">
    <citation type="submission" date="2019-08" db="EMBL/GenBank/DDBJ databases">
        <title>Actinomadura sp. nov. CYP1-5 isolated from mountain soil.</title>
        <authorList>
            <person name="Songsumanus A."/>
            <person name="Kuncharoen N."/>
            <person name="Kudo T."/>
            <person name="Yuki M."/>
            <person name="Igarashi Y."/>
            <person name="Tanasupawat S."/>
        </authorList>
    </citation>
    <scope>NUCLEOTIDE SEQUENCE [LARGE SCALE GENOMIC DNA]</scope>
    <source>
        <strain evidence="2 3">JCM 14158</strain>
    </source>
</reference>
<dbReference type="Proteomes" id="UP000323380">
    <property type="component" value="Unassembled WGS sequence"/>
</dbReference>
<dbReference type="EMBL" id="VSFG01000003">
    <property type="protein sequence ID" value="TYB45304.1"/>
    <property type="molecule type" value="Genomic_DNA"/>
</dbReference>
<dbReference type="AlphaFoldDB" id="A0A5D0NMF3"/>
<evidence type="ECO:0000259" key="1">
    <source>
        <dbReference type="Pfam" id="PF19054"/>
    </source>
</evidence>
<gene>
    <name evidence="2" type="ORF">FXF69_17780</name>
</gene>
<sequence>MNFDEAIGPDIVYVDSQAGDLFLEEESDIARYNLAFTHLRAGALSPGASASLIAAAAKDLHSSGGAR</sequence>
<name>A0A5D0NMF3_9ACTN</name>
<feature type="domain" description="DUF5753" evidence="1">
    <location>
        <begin position="1"/>
        <end position="54"/>
    </location>
</feature>